<evidence type="ECO:0000313" key="4">
    <source>
        <dbReference type="Proteomes" id="UP001159042"/>
    </source>
</evidence>
<feature type="region of interest" description="Disordered" evidence="1">
    <location>
        <begin position="173"/>
        <end position="192"/>
    </location>
</feature>
<reference evidence="3 4" key="1">
    <citation type="journal article" date="2023" name="Insect Mol. Biol.">
        <title>Genome sequencing provides insights into the evolution of gene families encoding plant cell wall-degrading enzymes in longhorned beetles.</title>
        <authorList>
            <person name="Shin N.R."/>
            <person name="Okamura Y."/>
            <person name="Kirsch R."/>
            <person name="Pauchet Y."/>
        </authorList>
    </citation>
    <scope>NUCLEOTIDE SEQUENCE [LARGE SCALE GENOMIC DNA]</scope>
    <source>
        <strain evidence="3">EAD_L_NR</strain>
    </source>
</reference>
<dbReference type="Proteomes" id="UP001159042">
    <property type="component" value="Unassembled WGS sequence"/>
</dbReference>
<keyword evidence="4" id="KW-1185">Reference proteome</keyword>
<name>A0AAV8W4L1_9CUCU</name>
<keyword evidence="2" id="KW-0732">Signal</keyword>
<organism evidence="3 4">
    <name type="scientific">Exocentrus adspersus</name>
    <dbReference type="NCBI Taxonomy" id="1586481"/>
    <lineage>
        <taxon>Eukaryota</taxon>
        <taxon>Metazoa</taxon>
        <taxon>Ecdysozoa</taxon>
        <taxon>Arthropoda</taxon>
        <taxon>Hexapoda</taxon>
        <taxon>Insecta</taxon>
        <taxon>Pterygota</taxon>
        <taxon>Neoptera</taxon>
        <taxon>Endopterygota</taxon>
        <taxon>Coleoptera</taxon>
        <taxon>Polyphaga</taxon>
        <taxon>Cucujiformia</taxon>
        <taxon>Chrysomeloidea</taxon>
        <taxon>Cerambycidae</taxon>
        <taxon>Lamiinae</taxon>
        <taxon>Acanthocinini</taxon>
        <taxon>Exocentrus</taxon>
    </lineage>
</organism>
<accession>A0AAV8W4L1</accession>
<dbReference type="EMBL" id="JANEYG010000010">
    <property type="protein sequence ID" value="KAJ8921429.1"/>
    <property type="molecule type" value="Genomic_DNA"/>
</dbReference>
<comment type="caution">
    <text evidence="3">The sequence shown here is derived from an EMBL/GenBank/DDBJ whole genome shotgun (WGS) entry which is preliminary data.</text>
</comment>
<feature type="chain" id="PRO_5043798841" evidence="2">
    <location>
        <begin position="18"/>
        <end position="267"/>
    </location>
</feature>
<proteinExistence type="predicted"/>
<protein>
    <submittedName>
        <fullName evidence="3">Uncharacterized protein</fullName>
    </submittedName>
</protein>
<gene>
    <name evidence="3" type="ORF">NQ315_003047</name>
</gene>
<evidence type="ECO:0000256" key="1">
    <source>
        <dbReference type="SAM" id="MobiDB-lite"/>
    </source>
</evidence>
<evidence type="ECO:0000256" key="2">
    <source>
        <dbReference type="SAM" id="SignalP"/>
    </source>
</evidence>
<evidence type="ECO:0000313" key="3">
    <source>
        <dbReference type="EMBL" id="KAJ8921429.1"/>
    </source>
</evidence>
<feature type="signal peptide" evidence="2">
    <location>
        <begin position="1"/>
        <end position="17"/>
    </location>
</feature>
<dbReference type="AlphaFoldDB" id="A0AAV8W4L1"/>
<sequence>MLRLFVLLVFSVLVCDGQLIGAPFYPKAIGIGGGGGYLGGGGLGHGGYLGGGGGAAQLGEIGSEGEEEGRSVKDNTLRGHWYPGLSLGGLEGGGLGGAGFVGPKIGGPGIGGPGIGGAGYGGAGIGGHEYGGGIGIGIGAPGLIGGKAIGGEEVERSAFEEGKKNFNNQHFLKSHGQQGGQLHHDNGGFSKGQLAEKNVKSDSGYYSDVNGGKNLYHQGKDYHGGQQYHKEACGCLDFYMNEYVDIDNLASDYRKSEVCGPIRYHAD</sequence>